<protein>
    <submittedName>
        <fullName evidence="2">Uncharacterized protein</fullName>
    </submittedName>
</protein>
<keyword evidence="3" id="KW-1185">Reference proteome</keyword>
<evidence type="ECO:0000313" key="2">
    <source>
        <dbReference type="EMBL" id="MCH6162654.1"/>
    </source>
</evidence>
<reference evidence="2" key="1">
    <citation type="submission" date="2022-03" db="EMBL/GenBank/DDBJ databases">
        <authorList>
            <person name="Santos J.D.N."/>
            <person name="Kallscheuer N."/>
            <person name="Jogler C."/>
            <person name="Lage O.M."/>
        </authorList>
    </citation>
    <scope>NUCLEOTIDE SEQUENCE</scope>
    <source>
        <strain evidence="2">M600PL45_2</strain>
    </source>
</reference>
<reference evidence="2" key="2">
    <citation type="journal article" date="2023" name="Int. J. Syst. Evol. Microbiol.">
        <title>Streptomyces marispadix sp. nov., isolated from marine beach sediment of the Northern Coast of Portugal.</title>
        <authorList>
            <person name="dos Santos J.D.N."/>
            <person name="Vitorino I.R."/>
            <person name="Kallscheuer N."/>
            <person name="Srivastava A."/>
            <person name="Krautwurst S."/>
            <person name="Marz M."/>
            <person name="Jogler C."/>
            <person name="Lobo Da Cunha A."/>
            <person name="Catita J."/>
            <person name="Goncalves H."/>
            <person name="Gonzalez I."/>
            <person name="Reyes F."/>
            <person name="Lage O.M."/>
        </authorList>
    </citation>
    <scope>NUCLEOTIDE SEQUENCE</scope>
    <source>
        <strain evidence="2">M600PL45_2</strain>
    </source>
</reference>
<name>A0ABS9T2B3_9ACTN</name>
<feature type="region of interest" description="Disordered" evidence="1">
    <location>
        <begin position="1"/>
        <end position="73"/>
    </location>
</feature>
<evidence type="ECO:0000256" key="1">
    <source>
        <dbReference type="SAM" id="MobiDB-lite"/>
    </source>
</evidence>
<proteinExistence type="predicted"/>
<dbReference type="RefSeq" id="WP_241061574.1">
    <property type="nucleotide sequence ID" value="NZ_JAKWJU010000002.1"/>
</dbReference>
<feature type="compositionally biased region" description="Basic and acidic residues" evidence="1">
    <location>
        <begin position="56"/>
        <end position="73"/>
    </location>
</feature>
<accession>A0ABS9T2B3</accession>
<gene>
    <name evidence="2" type="ORF">MMA15_20370</name>
</gene>
<dbReference type="EMBL" id="JAKWJU010000002">
    <property type="protein sequence ID" value="MCH6162654.1"/>
    <property type="molecule type" value="Genomic_DNA"/>
</dbReference>
<comment type="caution">
    <text evidence="2">The sequence shown here is derived from an EMBL/GenBank/DDBJ whole genome shotgun (WGS) entry which is preliminary data.</text>
</comment>
<evidence type="ECO:0000313" key="3">
    <source>
        <dbReference type="Proteomes" id="UP001166784"/>
    </source>
</evidence>
<dbReference type="Proteomes" id="UP001166784">
    <property type="component" value="Unassembled WGS sequence"/>
</dbReference>
<organism evidence="2 3">
    <name type="scientific">Streptomyces marispadix</name>
    <dbReference type="NCBI Taxonomy" id="2922868"/>
    <lineage>
        <taxon>Bacteria</taxon>
        <taxon>Bacillati</taxon>
        <taxon>Actinomycetota</taxon>
        <taxon>Actinomycetes</taxon>
        <taxon>Kitasatosporales</taxon>
        <taxon>Streptomycetaceae</taxon>
        <taxon>Streptomyces</taxon>
    </lineage>
</organism>
<feature type="compositionally biased region" description="Basic and acidic residues" evidence="1">
    <location>
        <begin position="28"/>
        <end position="37"/>
    </location>
</feature>
<sequence>MRFHGSRGRETFSGAERTNLPEPVEPGTDYHDVRVDYRLATALRPDELPEPEQGPDDARRDDARSKEPKKGRS</sequence>